<dbReference type="GO" id="GO:0016491">
    <property type="term" value="F:oxidoreductase activity"/>
    <property type="evidence" value="ECO:0007669"/>
    <property type="project" value="InterPro"/>
</dbReference>
<name>A0A671LQA1_9TELE</name>
<dbReference type="InterPro" id="IPR050307">
    <property type="entry name" value="Sterol_Desaturase_Related"/>
</dbReference>
<dbReference type="InterPro" id="IPR006694">
    <property type="entry name" value="Fatty_acid_hydroxylase"/>
</dbReference>
<comment type="subcellular location">
    <subcellularLocation>
        <location evidence="1">Membrane</location>
    </subcellularLocation>
</comment>
<evidence type="ECO:0000256" key="4">
    <source>
        <dbReference type="ARBA" id="ARBA00023136"/>
    </source>
</evidence>
<feature type="domain" description="Fatty acid hydroxylase" evidence="5">
    <location>
        <begin position="139"/>
        <end position="271"/>
    </location>
</feature>
<evidence type="ECO:0000256" key="3">
    <source>
        <dbReference type="ARBA" id="ARBA00022989"/>
    </source>
</evidence>
<keyword evidence="3" id="KW-1133">Transmembrane helix</keyword>
<gene>
    <name evidence="6" type="primary">LOC107700893</name>
</gene>
<protein>
    <submittedName>
        <fullName evidence="6">Cholesterol 25-hydroxylase-like protein</fullName>
    </submittedName>
</protein>
<evidence type="ECO:0000256" key="1">
    <source>
        <dbReference type="ARBA" id="ARBA00004370"/>
    </source>
</evidence>
<dbReference type="AlphaFoldDB" id="A0A671LQA1"/>
<evidence type="ECO:0000313" key="7">
    <source>
        <dbReference type="Proteomes" id="UP000472260"/>
    </source>
</evidence>
<accession>A0A671LQA1</accession>
<organism evidence="6 7">
    <name type="scientific">Sinocyclocheilus anshuiensis</name>
    <dbReference type="NCBI Taxonomy" id="1608454"/>
    <lineage>
        <taxon>Eukaryota</taxon>
        <taxon>Metazoa</taxon>
        <taxon>Chordata</taxon>
        <taxon>Craniata</taxon>
        <taxon>Vertebrata</taxon>
        <taxon>Euteleostomi</taxon>
        <taxon>Actinopterygii</taxon>
        <taxon>Neopterygii</taxon>
        <taxon>Teleostei</taxon>
        <taxon>Ostariophysi</taxon>
        <taxon>Cypriniformes</taxon>
        <taxon>Cyprinidae</taxon>
        <taxon>Cyprininae</taxon>
        <taxon>Sinocyclocheilus</taxon>
    </lineage>
</organism>
<dbReference type="Pfam" id="PF04116">
    <property type="entry name" value="FA_hydroxylase"/>
    <property type="match status" value="1"/>
</dbReference>
<proteinExistence type="predicted"/>
<dbReference type="GO" id="GO:0008610">
    <property type="term" value="P:lipid biosynthetic process"/>
    <property type="evidence" value="ECO:0007669"/>
    <property type="project" value="InterPro"/>
</dbReference>
<reference evidence="6" key="1">
    <citation type="submission" date="2025-08" db="UniProtKB">
        <authorList>
            <consortium name="Ensembl"/>
        </authorList>
    </citation>
    <scope>IDENTIFICATION</scope>
</reference>
<dbReference type="GO" id="GO:0016020">
    <property type="term" value="C:membrane"/>
    <property type="evidence" value="ECO:0007669"/>
    <property type="project" value="UniProtKB-SubCell"/>
</dbReference>
<evidence type="ECO:0000259" key="5">
    <source>
        <dbReference type="Pfam" id="PF04116"/>
    </source>
</evidence>
<dbReference type="GO" id="GO:0005506">
    <property type="term" value="F:iron ion binding"/>
    <property type="evidence" value="ECO:0007669"/>
    <property type="project" value="InterPro"/>
</dbReference>
<keyword evidence="7" id="KW-1185">Reference proteome</keyword>
<sequence>MWEESRFHRCGSRSHSRCLKLCQNESDALLQWIWDFIYAEHHVLLMSPHISVCAAFSTHLIFSAPFMLLDVFSPYVGWLHKYRICREVVGLHQWFRCATRILWKYVVGVLPLTALFLSVRRTHFPERAPSCFHAFRECVSCMLIFDTLFFFCHYTIHKTPWLYHNVHHIHHQNRDTFALAAQDSSISELLSLQTLAFISAMLVGCHPFSEILFHLVNTWLAVEDHCGYDFPWSLHRLLPCFGGAPYHLAHHQHFKGNFAPYFRHWDYIFGTSLPISVNERGHR</sequence>
<dbReference type="Ensembl" id="ENSSANT00000021931.1">
    <property type="protein sequence ID" value="ENSSANP00000020572.1"/>
    <property type="gene ID" value="ENSSANG00000010713.1"/>
</dbReference>
<keyword evidence="4" id="KW-0472">Membrane</keyword>
<keyword evidence="2" id="KW-0812">Transmembrane</keyword>
<evidence type="ECO:0000313" key="6">
    <source>
        <dbReference type="Ensembl" id="ENSSANP00000020572.1"/>
    </source>
</evidence>
<reference evidence="6" key="2">
    <citation type="submission" date="2025-09" db="UniProtKB">
        <authorList>
            <consortium name="Ensembl"/>
        </authorList>
    </citation>
    <scope>IDENTIFICATION</scope>
</reference>
<dbReference type="Proteomes" id="UP000472260">
    <property type="component" value="Unassembled WGS sequence"/>
</dbReference>
<dbReference type="PANTHER" id="PTHR11863">
    <property type="entry name" value="STEROL DESATURASE"/>
    <property type="match status" value="1"/>
</dbReference>
<evidence type="ECO:0000256" key="2">
    <source>
        <dbReference type="ARBA" id="ARBA00022692"/>
    </source>
</evidence>